<dbReference type="InterPro" id="IPR006602">
    <property type="entry name" value="DM10_dom"/>
</dbReference>
<dbReference type="EC" id="2.7.4.6" evidence="13"/>
<dbReference type="GO" id="GO:0005524">
    <property type="term" value="F:ATP binding"/>
    <property type="evidence" value="ECO:0007669"/>
    <property type="project" value="UniProtKB-KW"/>
</dbReference>
<feature type="domain" description="DM10" evidence="14">
    <location>
        <begin position="3"/>
        <end position="92"/>
    </location>
</feature>
<keyword evidence="5" id="KW-0963">Cytoplasm</keyword>
<evidence type="ECO:0000256" key="7">
    <source>
        <dbReference type="ARBA" id="ARBA00023212"/>
    </source>
</evidence>
<keyword evidence="13" id="KW-0418">Kinase</keyword>
<dbReference type="EMBL" id="HBFB01019545">
    <property type="protein sequence ID" value="CAD8683005.1"/>
    <property type="molecule type" value="Transcribed_RNA"/>
</dbReference>
<feature type="binding site" evidence="11">
    <location>
        <position position="204"/>
    </location>
    <ligand>
        <name>ATP</name>
        <dbReference type="ChEBI" id="CHEBI:30616"/>
    </ligand>
</feature>
<dbReference type="InterPro" id="IPR001564">
    <property type="entry name" value="Nucleoside_diP_kinase"/>
</dbReference>
<comment type="catalytic activity">
    <reaction evidence="1 13">
        <text>a 2'-deoxyribonucleoside 5'-diphosphate + ATP = a 2'-deoxyribonucleoside 5'-triphosphate + ADP</text>
        <dbReference type="Rhea" id="RHEA:44640"/>
        <dbReference type="ChEBI" id="CHEBI:30616"/>
        <dbReference type="ChEBI" id="CHEBI:61560"/>
        <dbReference type="ChEBI" id="CHEBI:73316"/>
        <dbReference type="ChEBI" id="CHEBI:456216"/>
        <dbReference type="EC" id="2.7.4.6"/>
    </reaction>
</comment>
<dbReference type="CDD" id="cd04412">
    <property type="entry name" value="NDPk7B"/>
    <property type="match status" value="1"/>
</dbReference>
<evidence type="ECO:0000256" key="12">
    <source>
        <dbReference type="RuleBase" id="RU004011"/>
    </source>
</evidence>
<dbReference type="AlphaFoldDB" id="A0A7S0RP75"/>
<dbReference type="PROSITE" id="PS00469">
    <property type="entry name" value="NDPK"/>
    <property type="match status" value="1"/>
</dbReference>
<dbReference type="InterPro" id="IPR036850">
    <property type="entry name" value="NDK-like_dom_sf"/>
</dbReference>
<evidence type="ECO:0000256" key="13">
    <source>
        <dbReference type="RuleBase" id="RU004013"/>
    </source>
</evidence>
<dbReference type="SMART" id="SM00676">
    <property type="entry name" value="DM10"/>
    <property type="match status" value="1"/>
</dbReference>
<dbReference type="InterPro" id="IPR034907">
    <property type="entry name" value="NDK-like_dom"/>
</dbReference>
<feature type="binding site" evidence="11">
    <location>
        <position position="100"/>
    </location>
    <ligand>
        <name>ATP</name>
        <dbReference type="ChEBI" id="CHEBI:30616"/>
    </ligand>
</feature>
<dbReference type="InterPro" id="IPR023005">
    <property type="entry name" value="Nucleoside_diP_kinase_AS"/>
</dbReference>
<dbReference type="GO" id="GO:0006228">
    <property type="term" value="P:UTP biosynthetic process"/>
    <property type="evidence" value="ECO:0007669"/>
    <property type="project" value="InterPro"/>
</dbReference>
<dbReference type="Pfam" id="PF00334">
    <property type="entry name" value="NDK"/>
    <property type="match status" value="2"/>
</dbReference>
<dbReference type="PIRSF" id="PIRSF036503">
    <property type="entry name" value="NDK7"/>
    <property type="match status" value="1"/>
</dbReference>
<dbReference type="PRINTS" id="PR01243">
    <property type="entry name" value="NUCDPKINASE"/>
</dbReference>
<dbReference type="GO" id="GO:0006183">
    <property type="term" value="P:GTP biosynthetic process"/>
    <property type="evidence" value="ECO:0007669"/>
    <property type="project" value="InterPro"/>
</dbReference>
<dbReference type="Gene3D" id="3.30.70.141">
    <property type="entry name" value="Nucleoside diphosphate kinase-like domain"/>
    <property type="match status" value="2"/>
</dbReference>
<comment type="catalytic activity">
    <reaction evidence="2">
        <text>a ribonucleoside 5'-diphosphate + ATP = a ribonucleoside 5'-triphosphate + ADP</text>
        <dbReference type="Rhea" id="RHEA:18113"/>
        <dbReference type="ChEBI" id="CHEBI:30616"/>
        <dbReference type="ChEBI" id="CHEBI:57930"/>
        <dbReference type="ChEBI" id="CHEBI:61557"/>
        <dbReference type="ChEBI" id="CHEBI:456216"/>
        <dbReference type="EC" id="2.7.4.6"/>
    </reaction>
</comment>
<dbReference type="FunFam" id="3.30.70.141:FF:000010">
    <property type="entry name" value="Nucleoside diphosphate kinase 7"/>
    <property type="match status" value="1"/>
</dbReference>
<comment type="caution">
    <text evidence="11">Lacks conserved residue(s) required for the propagation of feature annotation.</text>
</comment>
<dbReference type="GO" id="GO:0016787">
    <property type="term" value="F:hydrolase activity"/>
    <property type="evidence" value="ECO:0007669"/>
    <property type="project" value="UniProtKB-KW"/>
</dbReference>
<dbReference type="InterPro" id="IPR037993">
    <property type="entry name" value="NDPk7B"/>
</dbReference>
<dbReference type="PROSITE" id="PS51374">
    <property type="entry name" value="NDPK_LIKE"/>
    <property type="match status" value="2"/>
</dbReference>
<keyword evidence="7" id="KW-0206">Cytoskeleton</keyword>
<keyword evidence="10 13" id="KW-0547">Nucleotide-binding</keyword>
<dbReference type="SUPFAM" id="SSF54919">
    <property type="entry name" value="Nucleoside diphosphate kinase, NDK"/>
    <property type="match status" value="2"/>
</dbReference>
<accession>A0A7S0RP75</accession>
<dbReference type="InterPro" id="IPR011410">
    <property type="entry name" value="NDPK7"/>
</dbReference>
<evidence type="ECO:0000256" key="4">
    <source>
        <dbReference type="ARBA" id="ARBA00004245"/>
    </source>
</evidence>
<dbReference type="PANTHER" id="PTHR43109">
    <property type="entry name" value="NUCLEOSIDE DIPHOSPHATE KINASE 7"/>
    <property type="match status" value="1"/>
</dbReference>
<keyword evidence="13" id="KW-0808">Transferase</keyword>
<comment type="subcellular location">
    <subcellularLocation>
        <location evidence="3">Cell projection</location>
        <location evidence="3">Cilium</location>
    </subcellularLocation>
    <subcellularLocation>
        <location evidence="4">Cytoplasm</location>
        <location evidence="4">Cytoskeleton</location>
    </subcellularLocation>
</comment>
<gene>
    <name evidence="15" type="ORF">CLEI1391_LOCUS10980</name>
</gene>
<dbReference type="SMART" id="SM00562">
    <property type="entry name" value="NDK"/>
    <property type="match status" value="2"/>
</dbReference>
<evidence type="ECO:0000256" key="2">
    <source>
        <dbReference type="ARBA" id="ARBA00000937"/>
    </source>
</evidence>
<evidence type="ECO:0000256" key="1">
    <source>
        <dbReference type="ARBA" id="ARBA00000082"/>
    </source>
</evidence>
<keyword evidence="6" id="KW-0378">Hydrolase</keyword>
<feature type="binding site" evidence="11">
    <location>
        <position position="174"/>
    </location>
    <ligand>
        <name>ATP</name>
        <dbReference type="ChEBI" id="CHEBI:30616"/>
    </ligand>
</feature>
<organism evidence="15">
    <name type="scientific">Chlamydomonas leiostraca</name>
    <dbReference type="NCBI Taxonomy" id="1034604"/>
    <lineage>
        <taxon>Eukaryota</taxon>
        <taxon>Viridiplantae</taxon>
        <taxon>Chlorophyta</taxon>
        <taxon>core chlorophytes</taxon>
        <taxon>Chlorophyceae</taxon>
        <taxon>CS clade</taxon>
        <taxon>Chlamydomonadales</taxon>
        <taxon>Chlamydomonadaceae</taxon>
        <taxon>Chlamydomonas</taxon>
    </lineage>
</organism>
<dbReference type="GO" id="GO:0006241">
    <property type="term" value="P:CTP biosynthetic process"/>
    <property type="evidence" value="ECO:0007669"/>
    <property type="project" value="InterPro"/>
</dbReference>
<evidence type="ECO:0000259" key="14">
    <source>
        <dbReference type="PROSITE" id="PS51336"/>
    </source>
</evidence>
<sequence length="383" mass="42406">MSAEARLAFVTEWLDPSSGVKWTYQFFYYPASKEVEMVDVKNRRHFLKKVRPTEDVKPELLYVGSTITVYSRQLKIVDYADDYTRSRMEVKSEKTLGMVKPDAFKHLGKILNAIYQSGFIVNKLRVCKLSKQEAQAFYAVHQGKPFYDTLTDYMSSGRICAMELVAPGAIGKWRSLLGPTDSDQARREAPDSIRAHFGTNKTYNACHGSDAPDTAAQELGFFFGQSPPVGKCDLGRNTTLAVIKPHLVLDGAAGLVLDCIQEVFEVSAAQMFTLDKTTAAEFYEVYKGVLSPGEFNAMVDELTSGPCVAVEVADRDGANPVESFRELCGPMDPELGRVLRPKSLRALFGLNKIRNGVHCTDLVEDGPLEASYFFTILQSVGSA</sequence>
<dbReference type="PROSITE" id="PS51336">
    <property type="entry name" value="DM10"/>
    <property type="match status" value="1"/>
</dbReference>
<name>A0A7S0RP75_9CHLO</name>
<evidence type="ECO:0000256" key="11">
    <source>
        <dbReference type="PROSITE-ProRule" id="PRU00706"/>
    </source>
</evidence>
<evidence type="ECO:0000256" key="9">
    <source>
        <dbReference type="PIRSR" id="PIRSR036503-50"/>
    </source>
</evidence>
<dbReference type="GO" id="GO:0004550">
    <property type="term" value="F:nucleoside diphosphate kinase activity"/>
    <property type="evidence" value="ECO:0007669"/>
    <property type="project" value="UniProtKB-EC"/>
</dbReference>
<dbReference type="PANTHER" id="PTHR43109:SF2">
    <property type="entry name" value="NUCLEOSIDE DIPHOSPHATE KINASE 7"/>
    <property type="match status" value="1"/>
</dbReference>
<dbReference type="FunFam" id="3.30.70.141:FF:000004">
    <property type="entry name" value="Nucleoside diphosphate kinase 7"/>
    <property type="match status" value="1"/>
</dbReference>
<comment type="similarity">
    <text evidence="11 12">Belongs to the NDK family.</text>
</comment>
<dbReference type="GO" id="GO:0005879">
    <property type="term" value="C:axonemal microtubule"/>
    <property type="evidence" value="ECO:0007669"/>
    <property type="project" value="TreeGrafter"/>
</dbReference>
<feature type="active site" description="Pros-phosphohistidine intermediate" evidence="9 11">
    <location>
        <position position="207"/>
    </location>
</feature>
<evidence type="ECO:0000256" key="3">
    <source>
        <dbReference type="ARBA" id="ARBA00004138"/>
    </source>
</evidence>
<reference evidence="15" key="1">
    <citation type="submission" date="2021-01" db="EMBL/GenBank/DDBJ databases">
        <authorList>
            <person name="Corre E."/>
            <person name="Pelletier E."/>
            <person name="Niang G."/>
            <person name="Scheremetjew M."/>
            <person name="Finn R."/>
            <person name="Kale V."/>
            <person name="Holt S."/>
            <person name="Cochrane G."/>
            <person name="Meng A."/>
            <person name="Brown T."/>
            <person name="Cohen L."/>
        </authorList>
    </citation>
    <scope>NUCLEOTIDE SEQUENCE</scope>
    <source>
        <strain evidence="15">SAG 11-49</strain>
    </source>
</reference>
<keyword evidence="10 13" id="KW-0067">ATP-binding</keyword>
<proteinExistence type="inferred from homology"/>
<protein>
    <recommendedName>
        <fullName evidence="13">Nucleoside diphosphate kinase</fullName>
        <ecNumber evidence="13">2.7.4.6</ecNumber>
    </recommendedName>
</protein>
<feature type="binding site" evidence="11">
    <location>
        <position position="146"/>
    </location>
    <ligand>
        <name>ATP</name>
        <dbReference type="ChEBI" id="CHEBI:30616"/>
    </ligand>
</feature>
<feature type="active site" description="Pros-phosphohistidine intermediate" evidence="11">
    <location>
        <position position="358"/>
    </location>
</feature>
<dbReference type="Gene3D" id="2.30.29.170">
    <property type="match status" value="1"/>
</dbReference>
<evidence type="ECO:0000256" key="6">
    <source>
        <dbReference type="ARBA" id="ARBA00022801"/>
    </source>
</evidence>
<evidence type="ECO:0000313" key="15">
    <source>
        <dbReference type="EMBL" id="CAD8683005.1"/>
    </source>
</evidence>
<evidence type="ECO:0000256" key="5">
    <source>
        <dbReference type="ARBA" id="ARBA00022490"/>
    </source>
</evidence>
<keyword evidence="8" id="KW-0966">Cell projection</keyword>
<feature type="binding site" evidence="11">
    <location>
        <position position="194"/>
    </location>
    <ligand>
        <name>ATP</name>
        <dbReference type="ChEBI" id="CHEBI:30616"/>
    </ligand>
</feature>
<evidence type="ECO:0000256" key="8">
    <source>
        <dbReference type="ARBA" id="ARBA00023273"/>
    </source>
</evidence>
<feature type="binding site" evidence="11">
    <location>
        <position position="180"/>
    </location>
    <ligand>
        <name>ATP</name>
        <dbReference type="ChEBI" id="CHEBI:30616"/>
    </ligand>
</feature>
<evidence type="ECO:0000256" key="10">
    <source>
        <dbReference type="PIRSR" id="PIRSR036503-51"/>
    </source>
</evidence>